<feature type="transmembrane region" description="Helical" evidence="1">
    <location>
        <begin position="42"/>
        <end position="61"/>
    </location>
</feature>
<keyword evidence="1" id="KW-0812">Transmembrane</keyword>
<reference evidence="3" key="2">
    <citation type="submission" date="2020-08" db="EMBL/GenBank/DDBJ databases">
        <authorList>
            <person name="Kikuchi T."/>
        </authorList>
    </citation>
    <scope>NUCLEOTIDE SEQUENCE</scope>
    <source>
        <strain evidence="2">Ka4C1</strain>
    </source>
</reference>
<evidence type="ECO:0000313" key="3">
    <source>
        <dbReference type="EMBL" id="CAG9130975.1"/>
    </source>
</evidence>
<keyword evidence="1" id="KW-0472">Membrane</keyword>
<evidence type="ECO:0000256" key="1">
    <source>
        <dbReference type="SAM" id="Phobius"/>
    </source>
</evidence>
<dbReference type="WBParaSite" id="BXY_0329000.1">
    <property type="protein sequence ID" value="BXY_0329000.1"/>
    <property type="gene ID" value="BXY_0329000"/>
</dbReference>
<dbReference type="Proteomes" id="UP000582659">
    <property type="component" value="Unassembled WGS sequence"/>
</dbReference>
<evidence type="ECO:0000313" key="4">
    <source>
        <dbReference type="Proteomes" id="UP000095284"/>
    </source>
</evidence>
<accession>A0A1I7RRE3</accession>
<dbReference type="EMBL" id="CAJFDI010000006">
    <property type="protein sequence ID" value="CAD5234912.1"/>
    <property type="molecule type" value="Genomic_DNA"/>
</dbReference>
<keyword evidence="1" id="KW-1133">Transmembrane helix</keyword>
<dbReference type="Proteomes" id="UP000659654">
    <property type="component" value="Unassembled WGS sequence"/>
</dbReference>
<proteinExistence type="predicted"/>
<feature type="transmembrane region" description="Helical" evidence="1">
    <location>
        <begin position="67"/>
        <end position="90"/>
    </location>
</feature>
<protein>
    <submittedName>
        <fullName evidence="2">(pine wood nematode) hypothetical protein</fullName>
    </submittedName>
</protein>
<dbReference type="OrthoDB" id="5789112at2759"/>
<evidence type="ECO:0000313" key="6">
    <source>
        <dbReference type="WBParaSite" id="BXY_0329000.1"/>
    </source>
</evidence>
<organism evidence="4 6">
    <name type="scientific">Bursaphelenchus xylophilus</name>
    <name type="common">Pinewood nematode worm</name>
    <name type="synonym">Aphelenchoides xylophilus</name>
    <dbReference type="NCBI Taxonomy" id="6326"/>
    <lineage>
        <taxon>Eukaryota</taxon>
        <taxon>Metazoa</taxon>
        <taxon>Ecdysozoa</taxon>
        <taxon>Nematoda</taxon>
        <taxon>Chromadorea</taxon>
        <taxon>Rhabditida</taxon>
        <taxon>Tylenchina</taxon>
        <taxon>Tylenchomorpha</taxon>
        <taxon>Aphelenchoidea</taxon>
        <taxon>Aphelenchoididae</taxon>
        <taxon>Bursaphelenchus</taxon>
    </lineage>
</organism>
<evidence type="ECO:0000313" key="2">
    <source>
        <dbReference type="EMBL" id="CAD5234912.1"/>
    </source>
</evidence>
<dbReference type="Proteomes" id="UP000095284">
    <property type="component" value="Unplaced"/>
</dbReference>
<gene>
    <name evidence="2" type="ORF">BXYJ_LOCUS15003</name>
</gene>
<sequence length="372" mass="41908">MVITESQPSSTPLDALLLLATILPDAFLLPVIDIVQEKSSSTVVSIFIPTGNNVILFASIYPIVMQIAIMVVIIVALVVNEIFIGFSTVLEMASTIALKREVLYSQTVEVDYRIPDSNRHLEVRVANQSLFVDPKHIQDVSPQVSAFLLREFTHHGRTSIEPQLEDLCFEEILEAVKTLCPTELGMFPSPVTAHTFSVLARLSKHFEVPKLRSACELFVARLPFLFKEVTALQLAHMLDISCQYSLNLRSKLRLLQGVLIIMVAEEQDKTHFATYYEKSVDPIIADLIKEAVASFKRGELSHDEFLDEARLKVPCRLCRTEDPGDQYSSNLKVCRRCRHTICFHCQISPCSSSLTIFLEKFGKTTASRLKFF</sequence>
<keyword evidence="5" id="KW-1185">Reference proteome</keyword>
<reference evidence="6" key="1">
    <citation type="submission" date="2016-11" db="UniProtKB">
        <authorList>
            <consortium name="WormBaseParasite"/>
        </authorList>
    </citation>
    <scope>IDENTIFICATION</scope>
</reference>
<dbReference type="EMBL" id="CAJFCV020000006">
    <property type="protein sequence ID" value="CAG9130975.1"/>
    <property type="molecule type" value="Genomic_DNA"/>
</dbReference>
<dbReference type="AlphaFoldDB" id="A0A1I7RRE3"/>
<feature type="transmembrane region" description="Helical" evidence="1">
    <location>
        <begin position="15"/>
        <end position="35"/>
    </location>
</feature>
<evidence type="ECO:0000313" key="5">
    <source>
        <dbReference type="Proteomes" id="UP000659654"/>
    </source>
</evidence>
<name>A0A1I7RRE3_BURXY</name>